<keyword evidence="5" id="KW-0378">Hydrolase</keyword>
<dbReference type="SMART" id="SM00382">
    <property type="entry name" value="AAA"/>
    <property type="match status" value="1"/>
</dbReference>
<dbReference type="GO" id="GO:0005524">
    <property type="term" value="F:ATP binding"/>
    <property type="evidence" value="ECO:0007669"/>
    <property type="project" value="UniProtKB-KW"/>
</dbReference>
<proteinExistence type="predicted"/>
<evidence type="ECO:0000256" key="2">
    <source>
        <dbReference type="ARBA" id="ARBA00022741"/>
    </source>
</evidence>
<keyword evidence="1" id="KW-0813">Transport</keyword>
<dbReference type="EMBL" id="LR134266">
    <property type="protein sequence ID" value="VED67675.1"/>
    <property type="molecule type" value="Genomic_DNA"/>
</dbReference>
<dbReference type="Gene3D" id="3.40.50.300">
    <property type="entry name" value="P-loop containing nucleotide triphosphate hydrolases"/>
    <property type="match status" value="1"/>
</dbReference>
<dbReference type="InterPro" id="IPR050153">
    <property type="entry name" value="Metal_Ion_Import_ABC"/>
</dbReference>
<dbReference type="EC" id="3.6.3.-" evidence="5"/>
<dbReference type="Pfam" id="PF00005">
    <property type="entry name" value="ABC_tran"/>
    <property type="match status" value="1"/>
</dbReference>
<name>A0A447Z5P3_9STRE</name>
<keyword evidence="3 5" id="KW-0067">ATP-binding</keyword>
<dbReference type="PROSITE" id="PS50893">
    <property type="entry name" value="ABC_TRANSPORTER_2"/>
    <property type="match status" value="1"/>
</dbReference>
<evidence type="ECO:0000256" key="3">
    <source>
        <dbReference type="ARBA" id="ARBA00022840"/>
    </source>
</evidence>
<dbReference type="KEGG" id="svf:NCTC3166_01506"/>
<dbReference type="InterPro" id="IPR003439">
    <property type="entry name" value="ABC_transporter-like_ATP-bd"/>
</dbReference>
<evidence type="ECO:0000256" key="1">
    <source>
        <dbReference type="ARBA" id="ARBA00022448"/>
    </source>
</evidence>
<dbReference type="Proteomes" id="UP000270025">
    <property type="component" value="Chromosome"/>
</dbReference>
<organism evidence="5 6">
    <name type="scientific">Streptococcus viridans</name>
    <dbReference type="NCBI Taxonomy" id="78535"/>
    <lineage>
        <taxon>Bacteria</taxon>
        <taxon>Bacillati</taxon>
        <taxon>Bacillota</taxon>
        <taxon>Bacilli</taxon>
        <taxon>Lactobacillales</taxon>
        <taxon>Streptococcaceae</taxon>
        <taxon>Streptococcus</taxon>
    </lineage>
</organism>
<sequence length="267" mass="30053">MKVKKMKDSLIELKDVTLRKEGKNLLSRLNWTVNKGETWAILGLNGAGKSTLLRLLMAEYWKTEGEVSVLGTQFGQGGIPELRKRIGVVSSFISERIPESLSPEEIVLTGKYKSSILYTTYGEKELDEARSMLRRIGAASLIGRKYRTLSQGEKQTILIARSLMEEPDLLIFDEASSGLDLFAREAIFQLIHQIKQMEKAPTILFVTHHAEEITKSFSHVLLLKDGQSFAQGSKKEILTQATLSDFYGGQVQLIPIGEDRYYIQPDQ</sequence>
<feature type="domain" description="ABC transporter" evidence="4">
    <location>
        <begin position="11"/>
        <end position="250"/>
    </location>
</feature>
<dbReference type="GO" id="GO:0016887">
    <property type="term" value="F:ATP hydrolysis activity"/>
    <property type="evidence" value="ECO:0007669"/>
    <property type="project" value="InterPro"/>
</dbReference>
<evidence type="ECO:0000313" key="6">
    <source>
        <dbReference type="Proteomes" id="UP000270025"/>
    </source>
</evidence>
<dbReference type="InterPro" id="IPR003593">
    <property type="entry name" value="AAA+_ATPase"/>
</dbReference>
<evidence type="ECO:0000259" key="4">
    <source>
        <dbReference type="PROSITE" id="PS50893"/>
    </source>
</evidence>
<protein>
    <submittedName>
        <fullName evidence="5">ABC transporter ATP-binding protein</fullName>
        <ecNumber evidence="5">3.6.3.-</ecNumber>
    </submittedName>
</protein>
<keyword evidence="2" id="KW-0547">Nucleotide-binding</keyword>
<reference evidence="5 6" key="1">
    <citation type="submission" date="2018-12" db="EMBL/GenBank/DDBJ databases">
        <authorList>
            <consortium name="Pathogen Informatics"/>
        </authorList>
    </citation>
    <scope>NUCLEOTIDE SEQUENCE [LARGE SCALE GENOMIC DNA]</scope>
    <source>
        <strain evidence="5 6">NCTC3166</strain>
    </source>
</reference>
<evidence type="ECO:0000313" key="5">
    <source>
        <dbReference type="EMBL" id="VED67675.1"/>
    </source>
</evidence>
<dbReference type="AlphaFoldDB" id="A0A447Z5P3"/>
<gene>
    <name evidence="5" type="ORF">NCTC3166_01506</name>
</gene>
<dbReference type="SUPFAM" id="SSF52540">
    <property type="entry name" value="P-loop containing nucleoside triphosphate hydrolases"/>
    <property type="match status" value="1"/>
</dbReference>
<dbReference type="InterPro" id="IPR027417">
    <property type="entry name" value="P-loop_NTPase"/>
</dbReference>
<accession>A0A447Z5P3</accession>
<dbReference type="PANTHER" id="PTHR42734">
    <property type="entry name" value="METAL TRANSPORT SYSTEM ATP-BINDING PROTEIN TM_0124-RELATED"/>
    <property type="match status" value="1"/>
</dbReference>
<keyword evidence="6" id="KW-1185">Reference proteome</keyword>
<dbReference type="RefSeq" id="WP_126404685.1">
    <property type="nucleotide sequence ID" value="NZ_LR134266.1"/>
</dbReference>